<evidence type="ECO:0000313" key="1">
    <source>
        <dbReference type="EMBL" id="EIR24129.1"/>
    </source>
</evidence>
<comment type="caution">
    <text evidence="1">The sequence shown here is derived from an EMBL/GenBank/DDBJ whole genome shotgun (WGS) entry which is preliminary data.</text>
</comment>
<dbReference type="AlphaFoldDB" id="A0AB72ZPD6"/>
<organism evidence="1 2">
    <name type="scientific">Yersinia pestis PY-08</name>
    <dbReference type="NCBI Taxonomy" id="992134"/>
    <lineage>
        <taxon>Bacteria</taxon>
        <taxon>Pseudomonadati</taxon>
        <taxon>Pseudomonadota</taxon>
        <taxon>Gammaproteobacteria</taxon>
        <taxon>Enterobacterales</taxon>
        <taxon>Yersiniaceae</taxon>
        <taxon>Yersinia</taxon>
    </lineage>
</organism>
<dbReference type="Proteomes" id="UP000003231">
    <property type="component" value="Unassembled WGS sequence"/>
</dbReference>
<dbReference type="EMBL" id="AKRT01000093">
    <property type="protein sequence ID" value="EIR24129.1"/>
    <property type="molecule type" value="Genomic_DNA"/>
</dbReference>
<gene>
    <name evidence="1" type="ORF">YPPY08_0674</name>
</gene>
<protein>
    <submittedName>
        <fullName evidence="1">Uncharacterized protein</fullName>
    </submittedName>
</protein>
<reference evidence="1 2" key="1">
    <citation type="submission" date="2012-05" db="EMBL/GenBank/DDBJ databases">
        <title>Genome sequence of Yersinia Pestis PY-08.</title>
        <authorList>
            <person name="Santana-Cruz I."/>
            <person name="Sengamalay N."/>
            <person name="McCracken C."/>
            <person name="Daugherty S.C."/>
            <person name="Maroo A."/>
            <person name="Vara P.G."/>
            <person name="Tallon L.J."/>
            <person name="Sadzewicz L."/>
            <person name="Vinetz J.M."/>
            <person name="Cespedes Zambrano M.J."/>
            <person name="Fraser-Liggett C.M."/>
            <person name="Tettelin H."/>
        </authorList>
    </citation>
    <scope>NUCLEOTIDE SEQUENCE [LARGE SCALE GENOMIC DNA]</scope>
    <source>
        <strain evidence="1 2">PY-08</strain>
    </source>
</reference>
<name>A0AB72ZPD6_YERPE</name>
<accession>A0AB72ZPD6</accession>
<evidence type="ECO:0000313" key="2">
    <source>
        <dbReference type="Proteomes" id="UP000003231"/>
    </source>
</evidence>
<proteinExistence type="predicted"/>
<sequence length="39" mass="4518">MSFWLNNVFFIAFSLEFISLNPSFSPPSVFLTAENDIFQ</sequence>